<proteinExistence type="predicted"/>
<name>A0ABQ4ZQW2_9ASTR</name>
<sequence length="158" mass="17216">MFFCLAAGKKLCRARNICATGENGVDPRNSRSTSEGISVRNLVASWELRGDISTGRKHHMSIWNSTSNSLSTFIRGSTSCSSYSSLSESLITTFLLLCDSDTREDKVLVCGKVSQQLCGWTAGGKSRTWGGVVWSVSSQCFICNCISDEKGRLRLIVS</sequence>
<evidence type="ECO:0000313" key="2">
    <source>
        <dbReference type="Proteomes" id="UP001151760"/>
    </source>
</evidence>
<protein>
    <submittedName>
        <fullName evidence="1">Uncharacterized protein</fullName>
    </submittedName>
</protein>
<accession>A0ABQ4ZQW2</accession>
<keyword evidence="2" id="KW-1185">Reference proteome</keyword>
<gene>
    <name evidence="1" type="ORF">Tco_0773854</name>
</gene>
<comment type="caution">
    <text evidence="1">The sequence shown here is derived from an EMBL/GenBank/DDBJ whole genome shotgun (WGS) entry which is preliminary data.</text>
</comment>
<organism evidence="1 2">
    <name type="scientific">Tanacetum coccineum</name>
    <dbReference type="NCBI Taxonomy" id="301880"/>
    <lineage>
        <taxon>Eukaryota</taxon>
        <taxon>Viridiplantae</taxon>
        <taxon>Streptophyta</taxon>
        <taxon>Embryophyta</taxon>
        <taxon>Tracheophyta</taxon>
        <taxon>Spermatophyta</taxon>
        <taxon>Magnoliopsida</taxon>
        <taxon>eudicotyledons</taxon>
        <taxon>Gunneridae</taxon>
        <taxon>Pentapetalae</taxon>
        <taxon>asterids</taxon>
        <taxon>campanulids</taxon>
        <taxon>Asterales</taxon>
        <taxon>Asteraceae</taxon>
        <taxon>Asteroideae</taxon>
        <taxon>Anthemideae</taxon>
        <taxon>Anthemidinae</taxon>
        <taxon>Tanacetum</taxon>
    </lineage>
</organism>
<evidence type="ECO:0000313" key="1">
    <source>
        <dbReference type="EMBL" id="GJS91218.1"/>
    </source>
</evidence>
<dbReference type="EMBL" id="BQNB010011488">
    <property type="protein sequence ID" value="GJS91218.1"/>
    <property type="molecule type" value="Genomic_DNA"/>
</dbReference>
<dbReference type="Proteomes" id="UP001151760">
    <property type="component" value="Unassembled WGS sequence"/>
</dbReference>
<reference evidence="1" key="1">
    <citation type="journal article" date="2022" name="Int. J. Mol. Sci.">
        <title>Draft Genome of Tanacetum Coccineum: Genomic Comparison of Closely Related Tanacetum-Family Plants.</title>
        <authorList>
            <person name="Yamashiro T."/>
            <person name="Shiraishi A."/>
            <person name="Nakayama K."/>
            <person name="Satake H."/>
        </authorList>
    </citation>
    <scope>NUCLEOTIDE SEQUENCE</scope>
</reference>
<reference evidence="1" key="2">
    <citation type="submission" date="2022-01" db="EMBL/GenBank/DDBJ databases">
        <authorList>
            <person name="Yamashiro T."/>
            <person name="Shiraishi A."/>
            <person name="Satake H."/>
            <person name="Nakayama K."/>
        </authorList>
    </citation>
    <scope>NUCLEOTIDE SEQUENCE</scope>
</reference>